<accession>A0A6J0AJV6</accession>
<dbReference type="InterPro" id="IPR051221">
    <property type="entry name" value="LDLR-related"/>
</dbReference>
<dbReference type="GO" id="GO:0016192">
    <property type="term" value="P:vesicle-mediated transport"/>
    <property type="evidence" value="ECO:0007669"/>
    <property type="project" value="UniProtKB-ARBA"/>
</dbReference>
<dbReference type="CDD" id="cd00112">
    <property type="entry name" value="LDLa"/>
    <property type="match status" value="2"/>
</dbReference>
<keyword evidence="12" id="KW-1185">Reference proteome</keyword>
<dbReference type="GO" id="GO:0012505">
    <property type="term" value="C:endomembrane system"/>
    <property type="evidence" value="ECO:0007669"/>
    <property type="project" value="UniProtKB-SubCell"/>
</dbReference>
<evidence type="ECO:0000256" key="10">
    <source>
        <dbReference type="SAM" id="Phobius"/>
    </source>
</evidence>
<evidence type="ECO:0000256" key="2">
    <source>
        <dbReference type="ARBA" id="ARBA00022692"/>
    </source>
</evidence>
<dbReference type="PRINTS" id="PR00261">
    <property type="entry name" value="LDLRECEPTOR"/>
</dbReference>
<keyword evidence="4 10" id="KW-1133">Transmembrane helix</keyword>
<dbReference type="Pfam" id="PF00057">
    <property type="entry name" value="Ldl_recept_a"/>
    <property type="match status" value="2"/>
</dbReference>
<dbReference type="InterPro" id="IPR036055">
    <property type="entry name" value="LDL_receptor-like_sf"/>
</dbReference>
<organism evidence="12 13">
    <name type="scientific">Vicugna pacos</name>
    <name type="common">Alpaca</name>
    <name type="synonym">Lama pacos</name>
    <dbReference type="NCBI Taxonomy" id="30538"/>
    <lineage>
        <taxon>Eukaryota</taxon>
        <taxon>Metazoa</taxon>
        <taxon>Chordata</taxon>
        <taxon>Craniata</taxon>
        <taxon>Vertebrata</taxon>
        <taxon>Euteleostomi</taxon>
        <taxon>Mammalia</taxon>
        <taxon>Eutheria</taxon>
        <taxon>Laurasiatheria</taxon>
        <taxon>Artiodactyla</taxon>
        <taxon>Tylopoda</taxon>
        <taxon>Camelidae</taxon>
        <taxon>Vicugna</taxon>
    </lineage>
</organism>
<feature type="disulfide bond" evidence="9">
    <location>
        <begin position="69"/>
        <end position="84"/>
    </location>
</feature>
<evidence type="ECO:0000256" key="4">
    <source>
        <dbReference type="ARBA" id="ARBA00022989"/>
    </source>
</evidence>
<keyword evidence="5 10" id="KW-0472">Membrane</keyword>
<evidence type="ECO:0000256" key="9">
    <source>
        <dbReference type="PROSITE-ProRule" id="PRU00124"/>
    </source>
</evidence>
<dbReference type="PANTHER" id="PTHR22722:SF14">
    <property type="entry name" value="MEGALIN, ISOFORM A"/>
    <property type="match status" value="1"/>
</dbReference>
<keyword evidence="11" id="KW-0732">Signal</keyword>
<reference evidence="13" key="1">
    <citation type="submission" date="2025-08" db="UniProtKB">
        <authorList>
            <consortium name="RefSeq"/>
        </authorList>
    </citation>
    <scope>IDENTIFICATION</scope>
</reference>
<proteinExistence type="predicted"/>
<evidence type="ECO:0000313" key="12">
    <source>
        <dbReference type="Proteomes" id="UP001652581"/>
    </source>
</evidence>
<dbReference type="GO" id="GO:0005886">
    <property type="term" value="C:plasma membrane"/>
    <property type="evidence" value="ECO:0007669"/>
    <property type="project" value="TreeGrafter"/>
</dbReference>
<dbReference type="SMART" id="SM00192">
    <property type="entry name" value="LDLa"/>
    <property type="match status" value="2"/>
</dbReference>
<keyword evidence="8" id="KW-0325">Glycoprotein</keyword>
<evidence type="ECO:0000256" key="7">
    <source>
        <dbReference type="ARBA" id="ARBA00023170"/>
    </source>
</evidence>
<keyword evidence="7" id="KW-0675">Receptor</keyword>
<evidence type="ECO:0000313" key="13">
    <source>
        <dbReference type="RefSeq" id="XP_015096577.2"/>
    </source>
</evidence>
<feature type="chain" id="PRO_5047079929" evidence="11">
    <location>
        <begin position="29"/>
        <end position="251"/>
    </location>
</feature>
<name>A0A6J0AJV6_VICPA</name>
<dbReference type="PANTHER" id="PTHR22722">
    <property type="entry name" value="LOW-DENSITY LIPOPROTEIN RECEPTOR-RELATED PROTEIN 2-RELATED"/>
    <property type="match status" value="1"/>
</dbReference>
<keyword evidence="6 9" id="KW-1015">Disulfide bond</keyword>
<evidence type="ECO:0000256" key="1">
    <source>
        <dbReference type="ARBA" id="ARBA00004167"/>
    </source>
</evidence>
<protein>
    <submittedName>
        <fullName evidence="13">CD320 antigen</fullName>
    </submittedName>
</protein>
<dbReference type="SUPFAM" id="SSF57424">
    <property type="entry name" value="LDL receptor-like module"/>
    <property type="match status" value="2"/>
</dbReference>
<comment type="subcellular location">
    <subcellularLocation>
        <location evidence="1">Membrane</location>
        <topology evidence="1">Single-pass membrane protein</topology>
    </subcellularLocation>
</comment>
<dbReference type="AlphaFoldDB" id="A0A6J0AJV6"/>
<dbReference type="KEGG" id="vpc:102545563"/>
<dbReference type="Proteomes" id="UP001652581">
    <property type="component" value="Chromosome 22"/>
</dbReference>
<dbReference type="InterPro" id="IPR023415">
    <property type="entry name" value="LDLR_class-A_CS"/>
</dbReference>
<dbReference type="FunCoup" id="A0A6J0AJV6">
    <property type="interactions" value="130"/>
</dbReference>
<feature type="disulfide bond" evidence="9">
    <location>
        <begin position="137"/>
        <end position="152"/>
    </location>
</feature>
<dbReference type="OrthoDB" id="9990982at2759"/>
<dbReference type="InParanoid" id="A0A6J0AJV6"/>
<evidence type="ECO:0000256" key="11">
    <source>
        <dbReference type="SAM" id="SignalP"/>
    </source>
</evidence>
<dbReference type="CTD" id="51293"/>
<dbReference type="PROSITE" id="PS01209">
    <property type="entry name" value="LDLRA_1"/>
    <property type="match status" value="2"/>
</dbReference>
<evidence type="ECO:0000256" key="6">
    <source>
        <dbReference type="ARBA" id="ARBA00023157"/>
    </source>
</evidence>
<evidence type="ECO:0000256" key="8">
    <source>
        <dbReference type="ARBA" id="ARBA00023180"/>
    </source>
</evidence>
<dbReference type="GeneID" id="102545563"/>
<dbReference type="RefSeq" id="XP_015096577.2">
    <property type="nucleotide sequence ID" value="XM_015241091.3"/>
</dbReference>
<keyword evidence="2 10" id="KW-0812">Transmembrane</keyword>
<dbReference type="Gene3D" id="4.10.400.10">
    <property type="entry name" value="Low-density Lipoprotein Receptor"/>
    <property type="match status" value="2"/>
</dbReference>
<evidence type="ECO:0000256" key="5">
    <source>
        <dbReference type="ARBA" id="ARBA00023136"/>
    </source>
</evidence>
<dbReference type="PROSITE" id="PS50068">
    <property type="entry name" value="LDLRA_2"/>
    <property type="match status" value="2"/>
</dbReference>
<gene>
    <name evidence="13" type="primary">CD320</name>
</gene>
<sequence>MTRGRVRQATALGLALRLLLGFGLGGEAVPTSVPTWSLTQAPDPSAGLCPSTEFQCRTEGHCIPLMWRCDGDQDCPDGSDEEECSIEPPTGSPCSCDSLADCPGGINKNVNCGPPLCPEGELHCALGDACIPHTWLCDGHPDCSDSSDELGCGTKPLQEGSATSMGTSVTLESTPYLRNSTVTPMKDQNSVQSGNRSAYGVIAAAVVLSVGLAAAILFVLLRLYAQGCLSSLGLLVAVKGPLHSERTTSVL</sequence>
<feature type="signal peptide" evidence="11">
    <location>
        <begin position="1"/>
        <end position="28"/>
    </location>
</feature>
<dbReference type="InterPro" id="IPR002172">
    <property type="entry name" value="LDrepeatLR_classA_rpt"/>
</dbReference>
<evidence type="ECO:0000256" key="3">
    <source>
        <dbReference type="ARBA" id="ARBA00022737"/>
    </source>
</evidence>
<comment type="caution">
    <text evidence="9">Lacks conserved residue(s) required for the propagation of feature annotation.</text>
</comment>
<feature type="transmembrane region" description="Helical" evidence="10">
    <location>
        <begin position="198"/>
        <end position="221"/>
    </location>
</feature>
<keyword evidence="3" id="KW-0677">Repeat</keyword>